<dbReference type="AlphaFoldDB" id="A0A5N6ZH71"/>
<keyword evidence="3" id="KW-1185">Reference proteome</keyword>
<accession>A0A5N6ZH71</accession>
<evidence type="ECO:0000313" key="2">
    <source>
        <dbReference type="EMBL" id="KAE8355460.1"/>
    </source>
</evidence>
<dbReference type="PANTHER" id="PTHR38123">
    <property type="entry name" value="CELL WALL SERINE-THREONINE-RICH GALACTOMANNOPROTEIN MP1 (AFU_ORTHOLOGUE AFUA_4G03240)"/>
    <property type="match status" value="1"/>
</dbReference>
<organism evidence="2 3">
    <name type="scientific">Aspergillus coremiiformis</name>
    <dbReference type="NCBI Taxonomy" id="138285"/>
    <lineage>
        <taxon>Eukaryota</taxon>
        <taxon>Fungi</taxon>
        <taxon>Dikarya</taxon>
        <taxon>Ascomycota</taxon>
        <taxon>Pezizomycotina</taxon>
        <taxon>Eurotiomycetes</taxon>
        <taxon>Eurotiomycetidae</taxon>
        <taxon>Eurotiales</taxon>
        <taxon>Aspergillaceae</taxon>
        <taxon>Aspergillus</taxon>
        <taxon>Aspergillus subgen. Circumdati</taxon>
    </lineage>
</organism>
<dbReference type="Proteomes" id="UP000327118">
    <property type="component" value="Unassembled WGS sequence"/>
</dbReference>
<dbReference type="EMBL" id="ML739052">
    <property type="protein sequence ID" value="KAE8355460.1"/>
    <property type="molecule type" value="Genomic_DNA"/>
</dbReference>
<protein>
    <submittedName>
        <fullName evidence="2">Hydrophobic surface binding protein A-domain-containing protein</fullName>
    </submittedName>
</protein>
<feature type="chain" id="PRO_5024798782" evidence="1">
    <location>
        <begin position="24"/>
        <end position="196"/>
    </location>
</feature>
<dbReference type="Gene3D" id="1.20.1280.140">
    <property type="match status" value="1"/>
</dbReference>
<dbReference type="Pfam" id="PF12296">
    <property type="entry name" value="HsbA"/>
    <property type="match status" value="1"/>
</dbReference>
<dbReference type="OrthoDB" id="3485059at2759"/>
<evidence type="ECO:0000313" key="3">
    <source>
        <dbReference type="Proteomes" id="UP000327118"/>
    </source>
</evidence>
<keyword evidence="1" id="KW-0732">Signal</keyword>
<name>A0A5N6ZH71_9EURO</name>
<feature type="signal peptide" evidence="1">
    <location>
        <begin position="1"/>
        <end position="23"/>
    </location>
</feature>
<proteinExistence type="predicted"/>
<reference evidence="3" key="1">
    <citation type="submission" date="2019-04" db="EMBL/GenBank/DDBJ databases">
        <title>Friends and foes A comparative genomics studyof 23 Aspergillus species from section Flavi.</title>
        <authorList>
            <consortium name="DOE Joint Genome Institute"/>
            <person name="Kjaerbolling I."/>
            <person name="Vesth T."/>
            <person name="Frisvad J.C."/>
            <person name="Nybo J.L."/>
            <person name="Theobald S."/>
            <person name="Kildgaard S."/>
            <person name="Isbrandt T."/>
            <person name="Kuo A."/>
            <person name="Sato A."/>
            <person name="Lyhne E.K."/>
            <person name="Kogle M.E."/>
            <person name="Wiebenga A."/>
            <person name="Kun R.S."/>
            <person name="Lubbers R.J."/>
            <person name="Makela M.R."/>
            <person name="Barry K."/>
            <person name="Chovatia M."/>
            <person name="Clum A."/>
            <person name="Daum C."/>
            <person name="Haridas S."/>
            <person name="He G."/>
            <person name="LaButti K."/>
            <person name="Lipzen A."/>
            <person name="Mondo S."/>
            <person name="Riley R."/>
            <person name="Salamov A."/>
            <person name="Simmons B.A."/>
            <person name="Magnuson J.K."/>
            <person name="Henrissat B."/>
            <person name="Mortensen U.H."/>
            <person name="Larsen T.O."/>
            <person name="Devries R.P."/>
            <person name="Grigoriev I.V."/>
            <person name="Machida M."/>
            <person name="Baker S.E."/>
            <person name="Andersen M.R."/>
        </authorList>
    </citation>
    <scope>NUCLEOTIDE SEQUENCE [LARGE SCALE GENOMIC DNA]</scope>
    <source>
        <strain evidence="3">CBS 553.77</strain>
    </source>
</reference>
<dbReference type="PANTHER" id="PTHR38123:SF1">
    <property type="entry name" value="HYDROPHOBIC SURFACE BINDING PROTEIN"/>
    <property type="match status" value="1"/>
</dbReference>
<gene>
    <name evidence="2" type="ORF">BDV28DRAFT_146134</name>
</gene>
<dbReference type="GO" id="GO:0005576">
    <property type="term" value="C:extracellular region"/>
    <property type="evidence" value="ECO:0007669"/>
    <property type="project" value="TreeGrafter"/>
</dbReference>
<dbReference type="InterPro" id="IPR021054">
    <property type="entry name" value="Cell_wall_mannoprotein_1"/>
</dbReference>
<sequence length="196" mass="21513">MHLITALTIPFLLLTTCTPLTLANYTTTRNATAVLNDLIKLTTDLTTLAHSITAYTGGLTAALDIQHKETIVEHDLDRTTRDTHAATPFTADESTTTTRAALGLEPDILTSIETLVRKVRFHPGDTYIQEANEQKPLVDQIGIGFIVKMDLVNLKSKTDILSQALQEKATEGDRETLAEKTKELDMGFDIAILAYS</sequence>
<evidence type="ECO:0000256" key="1">
    <source>
        <dbReference type="SAM" id="SignalP"/>
    </source>
</evidence>